<comment type="caution">
    <text evidence="1">The sequence shown here is derived from an EMBL/GenBank/DDBJ whole genome shotgun (WGS) entry which is preliminary data.</text>
</comment>
<evidence type="ECO:0000313" key="1">
    <source>
        <dbReference type="EMBL" id="TAX72385.1"/>
    </source>
</evidence>
<dbReference type="EMBL" id="SIPC01000001">
    <property type="protein sequence ID" value="TAX72385.1"/>
    <property type="molecule type" value="Genomic_DNA"/>
</dbReference>
<evidence type="ECO:0000313" key="2">
    <source>
        <dbReference type="Proteomes" id="UP000293652"/>
    </source>
</evidence>
<protein>
    <submittedName>
        <fullName evidence="1">Uncharacterized protein</fullName>
    </submittedName>
</protein>
<accession>A0A4Q8Y3Q6</accession>
<gene>
    <name evidence="1" type="ORF">ELI03_11820</name>
</gene>
<dbReference type="Proteomes" id="UP000293652">
    <property type="component" value="Unassembled WGS sequence"/>
</dbReference>
<name>A0A4Q8Y3Q6_RHILE</name>
<sequence length="131" mass="14934">MFITNPFLCRSGLASDRVVDLKPAQFEQPSRRADRSNRQTVITYKALSSNSRYTPGGLLRATFPGDVIFIQQLQIFRRKTRQTAPRRKSSIASRKTLHPICQILHRSTPVEHTGEAHKLYRRLTSTNKAAV</sequence>
<dbReference type="AlphaFoldDB" id="A0A4Q8Y3Q6"/>
<reference evidence="1 2" key="1">
    <citation type="submission" date="2019-02" db="EMBL/GenBank/DDBJ databases">
        <title>The genomic architecture of introgression among sibling species of bacteria.</title>
        <authorList>
            <person name="Cavassim M.I.A."/>
            <person name="Moeskjaer S."/>
            <person name="Moslemi C."/>
            <person name="Fields B."/>
            <person name="Bachmann A."/>
            <person name="Vilhjalmsson B."/>
            <person name="Schierup M.H."/>
            <person name="Young J.P.W."/>
            <person name="Andersen S.U."/>
        </authorList>
    </citation>
    <scope>NUCLEOTIDE SEQUENCE [LARGE SCALE GENOMIC DNA]</scope>
    <source>
        <strain evidence="1 2">SM145A</strain>
    </source>
</reference>
<proteinExistence type="predicted"/>
<organism evidence="1 2">
    <name type="scientific">Rhizobium leguminosarum</name>
    <dbReference type="NCBI Taxonomy" id="384"/>
    <lineage>
        <taxon>Bacteria</taxon>
        <taxon>Pseudomonadati</taxon>
        <taxon>Pseudomonadota</taxon>
        <taxon>Alphaproteobacteria</taxon>
        <taxon>Hyphomicrobiales</taxon>
        <taxon>Rhizobiaceae</taxon>
        <taxon>Rhizobium/Agrobacterium group</taxon>
        <taxon>Rhizobium</taxon>
    </lineage>
</organism>